<proteinExistence type="predicted"/>
<keyword evidence="10 11" id="KW-0675">Receptor</keyword>
<comment type="caution">
    <text evidence="11">The sequence shown here is derived from an EMBL/GenBank/DDBJ whole genome shotgun (WGS) entry which is preliminary data.</text>
</comment>
<accession>A0ABU7BM44</accession>
<keyword evidence="6" id="KW-0418">Kinase</keyword>
<evidence type="ECO:0000256" key="6">
    <source>
        <dbReference type="ARBA" id="ARBA00022777"/>
    </source>
</evidence>
<dbReference type="Proteomes" id="UP001345963">
    <property type="component" value="Unassembled WGS sequence"/>
</dbReference>
<keyword evidence="7" id="KW-0067">ATP-binding</keyword>
<protein>
    <submittedName>
        <fullName evidence="11">TGF-beta receptor type-2</fullName>
    </submittedName>
</protein>
<evidence type="ECO:0000256" key="9">
    <source>
        <dbReference type="ARBA" id="ARBA00023136"/>
    </source>
</evidence>
<keyword evidence="12" id="KW-1185">Reference proteome</keyword>
<evidence type="ECO:0000256" key="4">
    <source>
        <dbReference type="ARBA" id="ARBA00022692"/>
    </source>
</evidence>
<keyword evidence="9" id="KW-0472">Membrane</keyword>
<dbReference type="Gene3D" id="1.10.510.10">
    <property type="entry name" value="Transferase(Phosphotransferase) domain 1"/>
    <property type="match status" value="1"/>
</dbReference>
<name>A0ABU7BM44_9TELE</name>
<evidence type="ECO:0000256" key="8">
    <source>
        <dbReference type="ARBA" id="ARBA00022989"/>
    </source>
</evidence>
<keyword evidence="5" id="KW-0547">Nucleotide-binding</keyword>
<evidence type="ECO:0000313" key="12">
    <source>
        <dbReference type="Proteomes" id="UP001345963"/>
    </source>
</evidence>
<sequence>MPVGKICFKEVKEYKPPFGNLREHPCVESMKDSVLRDRGRPEIPNSWTNHTGIQMVCGSIEECWDHDPEARLTAQCIAERFDDIEDQDKLSDCSDSEEKILEEIIVVDEK</sequence>
<organism evidence="11 12">
    <name type="scientific">Ataeniobius toweri</name>
    <dbReference type="NCBI Taxonomy" id="208326"/>
    <lineage>
        <taxon>Eukaryota</taxon>
        <taxon>Metazoa</taxon>
        <taxon>Chordata</taxon>
        <taxon>Craniata</taxon>
        <taxon>Vertebrata</taxon>
        <taxon>Euteleostomi</taxon>
        <taxon>Actinopterygii</taxon>
        <taxon>Neopterygii</taxon>
        <taxon>Teleostei</taxon>
        <taxon>Neoteleostei</taxon>
        <taxon>Acanthomorphata</taxon>
        <taxon>Ovalentaria</taxon>
        <taxon>Atherinomorphae</taxon>
        <taxon>Cyprinodontiformes</taxon>
        <taxon>Goodeidae</taxon>
        <taxon>Ataeniobius</taxon>
    </lineage>
</organism>
<evidence type="ECO:0000256" key="2">
    <source>
        <dbReference type="ARBA" id="ARBA00022527"/>
    </source>
</evidence>
<dbReference type="EMBL" id="JAHUTI010059954">
    <property type="protein sequence ID" value="MED6251531.1"/>
    <property type="molecule type" value="Genomic_DNA"/>
</dbReference>
<evidence type="ECO:0000256" key="3">
    <source>
        <dbReference type="ARBA" id="ARBA00022679"/>
    </source>
</evidence>
<dbReference type="PANTHER" id="PTHR23255:SF55">
    <property type="entry name" value="TGF-BETA RECEPTOR TYPE-2"/>
    <property type="match status" value="1"/>
</dbReference>
<evidence type="ECO:0000256" key="7">
    <source>
        <dbReference type="ARBA" id="ARBA00022840"/>
    </source>
</evidence>
<evidence type="ECO:0000256" key="5">
    <source>
        <dbReference type="ARBA" id="ARBA00022741"/>
    </source>
</evidence>
<keyword evidence="4" id="KW-0812">Transmembrane</keyword>
<keyword evidence="3" id="KW-0808">Transferase</keyword>
<reference evidence="11 12" key="1">
    <citation type="submission" date="2021-07" db="EMBL/GenBank/DDBJ databases">
        <authorList>
            <person name="Palmer J.M."/>
        </authorList>
    </citation>
    <scope>NUCLEOTIDE SEQUENCE [LARGE SCALE GENOMIC DNA]</scope>
    <source>
        <strain evidence="11 12">AT_MEX2019</strain>
        <tissue evidence="11">Muscle</tissue>
    </source>
</reference>
<evidence type="ECO:0000256" key="10">
    <source>
        <dbReference type="ARBA" id="ARBA00023170"/>
    </source>
</evidence>
<keyword evidence="2" id="KW-0723">Serine/threonine-protein kinase</keyword>
<evidence type="ECO:0000313" key="11">
    <source>
        <dbReference type="EMBL" id="MED6251531.1"/>
    </source>
</evidence>
<dbReference type="PANTHER" id="PTHR23255">
    <property type="entry name" value="TRANSFORMING GROWTH FACTOR-BETA RECEPTOR TYPE I AND II"/>
    <property type="match status" value="1"/>
</dbReference>
<keyword evidence="8" id="KW-1133">Transmembrane helix</keyword>
<gene>
    <name evidence="11" type="primary">TGFBR2_3</name>
    <name evidence="11" type="ORF">ATANTOWER_032330</name>
</gene>
<comment type="subcellular location">
    <subcellularLocation>
        <location evidence="1">Membrane</location>
        <topology evidence="1">Single-pass membrane protein</topology>
    </subcellularLocation>
</comment>
<dbReference type="InterPro" id="IPR000333">
    <property type="entry name" value="TGFB_receptor"/>
</dbReference>
<evidence type="ECO:0000256" key="1">
    <source>
        <dbReference type="ARBA" id="ARBA00004167"/>
    </source>
</evidence>